<organism evidence="2 3">
    <name type="scientific">Puccinia coronata f. sp. avenae</name>
    <dbReference type="NCBI Taxonomy" id="200324"/>
    <lineage>
        <taxon>Eukaryota</taxon>
        <taxon>Fungi</taxon>
        <taxon>Dikarya</taxon>
        <taxon>Basidiomycota</taxon>
        <taxon>Pucciniomycotina</taxon>
        <taxon>Pucciniomycetes</taxon>
        <taxon>Pucciniales</taxon>
        <taxon>Pucciniaceae</taxon>
        <taxon>Puccinia</taxon>
    </lineage>
</organism>
<name>A0A2N5TWS3_9BASI</name>
<feature type="region of interest" description="Disordered" evidence="1">
    <location>
        <begin position="1"/>
        <end position="183"/>
    </location>
</feature>
<reference evidence="2 3" key="1">
    <citation type="submission" date="2017-11" db="EMBL/GenBank/DDBJ databases">
        <title>De novo assembly and phasing of dikaryotic genomes from two isolates of Puccinia coronata f. sp. avenae, the causal agent of oat crown rust.</title>
        <authorList>
            <person name="Miller M.E."/>
            <person name="Zhang Y."/>
            <person name="Omidvar V."/>
            <person name="Sperschneider J."/>
            <person name="Schwessinger B."/>
            <person name="Raley C."/>
            <person name="Palmer J.M."/>
            <person name="Garnica D."/>
            <person name="Upadhyaya N."/>
            <person name="Rathjen J."/>
            <person name="Taylor J.M."/>
            <person name="Park R.F."/>
            <person name="Dodds P.N."/>
            <person name="Hirsch C.D."/>
            <person name="Kianian S.F."/>
            <person name="Figueroa M."/>
        </authorList>
    </citation>
    <scope>NUCLEOTIDE SEQUENCE [LARGE SCALE GENOMIC DNA]</scope>
    <source>
        <strain evidence="2">12NC29</strain>
    </source>
</reference>
<evidence type="ECO:0000313" key="3">
    <source>
        <dbReference type="Proteomes" id="UP000235388"/>
    </source>
</evidence>
<protein>
    <submittedName>
        <fullName evidence="2">Uncharacterized protein</fullName>
    </submittedName>
</protein>
<evidence type="ECO:0000256" key="1">
    <source>
        <dbReference type="SAM" id="MobiDB-lite"/>
    </source>
</evidence>
<proteinExistence type="predicted"/>
<feature type="compositionally biased region" description="Polar residues" evidence="1">
    <location>
        <begin position="163"/>
        <end position="183"/>
    </location>
</feature>
<dbReference type="EMBL" id="PGCJ01000394">
    <property type="protein sequence ID" value="PLW29939.1"/>
    <property type="molecule type" value="Genomic_DNA"/>
</dbReference>
<dbReference type="AlphaFoldDB" id="A0A2N5TWS3"/>
<dbReference type="Proteomes" id="UP000235388">
    <property type="component" value="Unassembled WGS sequence"/>
</dbReference>
<feature type="compositionally biased region" description="Basic residues" evidence="1">
    <location>
        <begin position="104"/>
        <end position="114"/>
    </location>
</feature>
<gene>
    <name evidence="2" type="ORF">PCANC_25288</name>
</gene>
<accession>A0A2N5TWS3</accession>
<evidence type="ECO:0000313" key="2">
    <source>
        <dbReference type="EMBL" id="PLW29939.1"/>
    </source>
</evidence>
<sequence>MHPPSIQPQLNQAPRQIPPLSNKASLATHHQRRLAIEPTTYHSSPAPCTQLDRDTPMRVATTSQQMASPPSPPQMIVPAPARLTTGRQAELNLATQSITAPQIHPRRAKQHHHYQQVAPPSQQQTSQHYDQGHYGDQPIYQPQLEQSIHAYPSFTPPDRGPHSHNQQHTGGTTGRDSSTPYPA</sequence>
<feature type="compositionally biased region" description="Polar residues" evidence="1">
    <location>
        <begin position="118"/>
        <end position="129"/>
    </location>
</feature>
<comment type="caution">
    <text evidence="2">The sequence shown here is derived from an EMBL/GenBank/DDBJ whole genome shotgun (WGS) entry which is preliminary data.</text>
</comment>
<keyword evidence="3" id="KW-1185">Reference proteome</keyword>